<dbReference type="PATRIC" id="fig|28229.3.peg.2004"/>
<dbReference type="SMART" id="SM00089">
    <property type="entry name" value="PKD"/>
    <property type="match status" value="2"/>
</dbReference>
<keyword evidence="4" id="KW-0862">Zinc</keyword>
<dbReference type="Proteomes" id="UP000029868">
    <property type="component" value="Unassembled WGS sequence"/>
</dbReference>
<evidence type="ECO:0000256" key="5">
    <source>
        <dbReference type="SAM" id="SignalP"/>
    </source>
</evidence>
<dbReference type="InterPro" id="IPR035986">
    <property type="entry name" value="PKD_dom_sf"/>
</dbReference>
<evidence type="ECO:0000313" key="7">
    <source>
        <dbReference type="EMBL" id="KGJ93826.1"/>
    </source>
</evidence>
<dbReference type="Pfam" id="PF18911">
    <property type="entry name" value="PKD_4"/>
    <property type="match status" value="2"/>
</dbReference>
<keyword evidence="3" id="KW-0378">Hydrolase</keyword>
<evidence type="ECO:0000256" key="1">
    <source>
        <dbReference type="ARBA" id="ARBA00022670"/>
    </source>
</evidence>
<evidence type="ECO:0000256" key="2">
    <source>
        <dbReference type="ARBA" id="ARBA00022723"/>
    </source>
</evidence>
<evidence type="ECO:0000313" key="8">
    <source>
        <dbReference type="Proteomes" id="UP000029868"/>
    </source>
</evidence>
<keyword evidence="1" id="KW-0645">Protease</keyword>
<dbReference type="Pfam" id="PF00413">
    <property type="entry name" value="Peptidase_M10"/>
    <property type="match status" value="1"/>
</dbReference>
<dbReference type="GO" id="GO:0008270">
    <property type="term" value="F:zinc ion binding"/>
    <property type="evidence" value="ECO:0007669"/>
    <property type="project" value="InterPro"/>
</dbReference>
<name>A0A099KTE9_COLPS</name>
<dbReference type="GO" id="GO:0004222">
    <property type="term" value="F:metalloendopeptidase activity"/>
    <property type="evidence" value="ECO:0007669"/>
    <property type="project" value="InterPro"/>
</dbReference>
<dbReference type="GO" id="GO:0006508">
    <property type="term" value="P:proteolysis"/>
    <property type="evidence" value="ECO:0007669"/>
    <property type="project" value="UniProtKB-KW"/>
</dbReference>
<dbReference type="Gene3D" id="2.60.40.10">
    <property type="entry name" value="Immunoglobulins"/>
    <property type="match status" value="3"/>
</dbReference>
<comment type="caution">
    <text evidence="7">The sequence shown here is derived from an EMBL/GenBank/DDBJ whole genome shotgun (WGS) entry which is preliminary data.</text>
</comment>
<organism evidence="7 8">
    <name type="scientific">Colwellia psychrerythraea</name>
    <name type="common">Vibrio psychroerythus</name>
    <dbReference type="NCBI Taxonomy" id="28229"/>
    <lineage>
        <taxon>Bacteria</taxon>
        <taxon>Pseudomonadati</taxon>
        <taxon>Pseudomonadota</taxon>
        <taxon>Gammaproteobacteria</taxon>
        <taxon>Alteromonadales</taxon>
        <taxon>Colwelliaceae</taxon>
        <taxon>Colwellia</taxon>
    </lineage>
</organism>
<dbReference type="InterPro" id="IPR021190">
    <property type="entry name" value="Pept_M10A"/>
</dbReference>
<dbReference type="InterPro" id="IPR001818">
    <property type="entry name" value="Pept_M10_metallopeptidase"/>
</dbReference>
<dbReference type="EMBL" id="JQEC01000021">
    <property type="protein sequence ID" value="KGJ93826.1"/>
    <property type="molecule type" value="Genomic_DNA"/>
</dbReference>
<dbReference type="OrthoDB" id="6278496at2"/>
<feature type="signal peptide" evidence="5">
    <location>
        <begin position="1"/>
        <end position="25"/>
    </location>
</feature>
<dbReference type="PROSITE" id="PS50093">
    <property type="entry name" value="PKD"/>
    <property type="match status" value="2"/>
</dbReference>
<dbReference type="InterPro" id="IPR045474">
    <property type="entry name" value="GEVED"/>
</dbReference>
<dbReference type="GO" id="GO:0031012">
    <property type="term" value="C:extracellular matrix"/>
    <property type="evidence" value="ECO:0007669"/>
    <property type="project" value="InterPro"/>
</dbReference>
<protein>
    <submittedName>
        <fullName evidence="7">PKD domain containing protein</fullName>
    </submittedName>
</protein>
<evidence type="ECO:0000256" key="4">
    <source>
        <dbReference type="ARBA" id="ARBA00022833"/>
    </source>
</evidence>
<reference evidence="7 8" key="1">
    <citation type="submission" date="2014-08" db="EMBL/GenBank/DDBJ databases">
        <title>Genomic and Phenotypic Diversity of Colwellia psychrerythraea strains from Disparate Marine Basins.</title>
        <authorList>
            <person name="Techtmann S.M."/>
            <person name="Stelling S.C."/>
            <person name="Utturkar S.M."/>
            <person name="Alshibli N."/>
            <person name="Harris A."/>
            <person name="Brown S.D."/>
            <person name="Hazen T.C."/>
        </authorList>
    </citation>
    <scope>NUCLEOTIDE SEQUENCE [LARGE SCALE GENOMIC DNA]</scope>
    <source>
        <strain evidence="7 8">GAB14E</strain>
    </source>
</reference>
<dbReference type="SUPFAM" id="SSF49299">
    <property type="entry name" value="PKD domain"/>
    <property type="match status" value="2"/>
</dbReference>
<evidence type="ECO:0000259" key="6">
    <source>
        <dbReference type="PROSITE" id="PS50093"/>
    </source>
</evidence>
<keyword evidence="2" id="KW-0479">Metal-binding</keyword>
<dbReference type="SUPFAM" id="SSF55486">
    <property type="entry name" value="Metalloproteases ('zincins'), catalytic domain"/>
    <property type="match status" value="1"/>
</dbReference>
<dbReference type="Gene3D" id="3.40.390.10">
    <property type="entry name" value="Collagenase (Catalytic Domain)"/>
    <property type="match status" value="1"/>
</dbReference>
<dbReference type="InterPro" id="IPR000601">
    <property type="entry name" value="PKD_dom"/>
</dbReference>
<feature type="domain" description="PKD" evidence="6">
    <location>
        <begin position="381"/>
        <end position="451"/>
    </location>
</feature>
<dbReference type="RefSeq" id="WP_033082055.1">
    <property type="nucleotide sequence ID" value="NZ_JQEC01000021.1"/>
</dbReference>
<dbReference type="PRINTS" id="PR00138">
    <property type="entry name" value="MATRIXIN"/>
</dbReference>
<feature type="domain" description="PKD" evidence="6">
    <location>
        <begin position="612"/>
        <end position="694"/>
    </location>
</feature>
<gene>
    <name evidence="7" type="ORF">GAB14E_2381</name>
</gene>
<dbReference type="InterPro" id="IPR013783">
    <property type="entry name" value="Ig-like_fold"/>
</dbReference>
<sequence>MKIIPLYKKLSAATILIALSGNVMAHKWLYDTCGTNQQWYTSSMTFNANPTGFDGPLYSKWLTSFQVALDRVNDTPANFNMYVRVDNDLDVSIGNGESEIWWGSGVSAVEYTTTSSCGVTIETDIIFHNDIGNTIPNGGYLNDMSDKTQFRGYGDERRSFETTAIHEIGHALGLGHENRYYNIMGNDYTHLHTTGDNSLKSYVGEDATSGLMTLYGSSNRQDLSVAQWRRVGSSGEYSSHARTRLFDSNGTVLASTKVQPSCIRDYCEMRHEVELGQQIQFEMTLENNGEASQTVELGYYISTNGTITNADTLIGTDNVTVTRNTPDTVIKYVTIPNNLLPNTNYYLGVIIDNAGQVSEWAEDNNSSYIYIHTGAGTQGSAPVAQANGPYSAAPNTAIIFSSAGSFDSDGTISSYDWDFGDGSVSTAENPSHSYTATGSYNVSLTVTDNSGLTGFDSAIATIGTTQTNYCNVTGGGSYEHIAGVAVGGINNVSSQENYGDFTSLTANLTSGTNSITLTPGFSGGSYTEHWGVWIDYNQDGDFIDAGEQVVSGQSGTSAITASFTPPSSASGLTRMRIGMQYNQAVTASCTNIQNGEFEDYSVMFSNGGGNKLPIANANGPYSGAVNTTINFDSNGTGDPDGTIFSYHWDFGDGNSANTANASHSYNSAGPYTAALTVVDNQGGQSTDSATVTVTDGSSNVPDACATQGSISGGSLSAGNVECLASQDTIWLSLPDVDGYNSVAISSGNGSGDLNIEYSNTGWPNGSNVSASSSNAGNSECIYLTNQSAYWGYIKISGTATGASIVMDFDTAGCR</sequence>
<dbReference type="AlphaFoldDB" id="A0A099KTE9"/>
<dbReference type="InterPro" id="IPR022409">
    <property type="entry name" value="PKD/Chitinase_dom"/>
</dbReference>
<dbReference type="Pfam" id="PF20009">
    <property type="entry name" value="GEVED"/>
    <property type="match status" value="1"/>
</dbReference>
<accession>A0A099KTE9</accession>
<keyword evidence="5" id="KW-0732">Signal</keyword>
<dbReference type="InterPro" id="IPR024079">
    <property type="entry name" value="MetalloPept_cat_dom_sf"/>
</dbReference>
<proteinExistence type="predicted"/>
<evidence type="ECO:0000256" key="3">
    <source>
        <dbReference type="ARBA" id="ARBA00022801"/>
    </source>
</evidence>
<dbReference type="CDD" id="cd00146">
    <property type="entry name" value="PKD"/>
    <property type="match status" value="2"/>
</dbReference>
<feature type="chain" id="PRO_5001948905" evidence="5">
    <location>
        <begin position="26"/>
        <end position="814"/>
    </location>
</feature>